<proteinExistence type="predicted"/>
<reference evidence="9 10" key="1">
    <citation type="submission" date="2021-03" db="EMBL/GenBank/DDBJ databases">
        <title>The complete genome sequence of Acetobacter sacchari TBRC 11175.</title>
        <authorList>
            <person name="Charoenyingcharoen P."/>
            <person name="Yukphan P."/>
        </authorList>
    </citation>
    <scope>NUCLEOTIDE SEQUENCE [LARGE SCALE GENOMIC DNA]</scope>
    <source>
        <strain evidence="9 10">TBRC 11175</strain>
    </source>
</reference>
<dbReference type="InterPro" id="IPR050356">
    <property type="entry name" value="SulA_CellDiv_inhibitor"/>
</dbReference>
<keyword evidence="10" id="KW-1185">Reference proteome</keyword>
<dbReference type="Pfam" id="PF20114">
    <property type="entry name" value="DUF6504"/>
    <property type="match status" value="1"/>
</dbReference>
<evidence type="ECO:0000259" key="8">
    <source>
        <dbReference type="Pfam" id="PF20114"/>
    </source>
</evidence>
<dbReference type="InterPro" id="IPR001126">
    <property type="entry name" value="UmuC"/>
</dbReference>
<sequence length="521" mass="57378">MDRQDCGLLALRPRQRIVSVWLPLWATDRLRRELGDAAPPSDVPLILAGRDGSRRVALAVDLAGRKIGLSVGMPIAKAQALFPGLVVMDARPDADREALERLALWLQQRVAPIVAVDGQDGLVLETTGTDHLHGGEAAMLRDVVHRLQGAGFTARAVVADTLGTAFAVARTTKGAVVVVDPGTCAEVLSDLPIGVLRLPPETVSGLTDLGLTRIRDLENAPRGPLALRFGDGLARRLDQAYGRVGEPIHPIRPVDPVMVSRNFAEPIAAAETIARYVGLLASPLCVELEKRGLGARRLDLMLHRVDSAMQVVRVTLARPVRDSKYLTRLLSERIETIEPGFGIERMELFAAQAEPIEQRQRVSALIEEPTADLSGLIDTLVNRLGSDALYRVVPLESDVPERSVQRVPPLAPVTEASRGPDQWPRPTRLLSKPEVVQAVAELPDQPPRFFIWRGIRRKVKCADGPERVFGEWWSQDTERTVVRDYFRVEDTNGERFWLYRAGDGEHGETGSQNWFIHGIFG</sequence>
<gene>
    <name evidence="9" type="ORF">J2D73_01635</name>
</gene>
<dbReference type="EC" id="2.7.7.7" evidence="2"/>
<protein>
    <recommendedName>
        <fullName evidence="2">DNA-directed DNA polymerase</fullName>
        <ecNumber evidence="2">2.7.7.7</ecNumber>
    </recommendedName>
</protein>
<dbReference type="InterPro" id="IPR043502">
    <property type="entry name" value="DNA/RNA_pol_sf"/>
</dbReference>
<dbReference type="Pfam" id="PF00817">
    <property type="entry name" value="IMS"/>
    <property type="match status" value="1"/>
</dbReference>
<dbReference type="RefSeq" id="WP_207878719.1">
    <property type="nucleotide sequence ID" value="NZ_JAFVMF010000001.1"/>
</dbReference>
<comment type="catalytic activity">
    <reaction evidence="5">
        <text>DNA(n) + a 2'-deoxyribonucleoside 5'-triphosphate = DNA(n+1) + diphosphate</text>
        <dbReference type="Rhea" id="RHEA:22508"/>
        <dbReference type="Rhea" id="RHEA-COMP:17339"/>
        <dbReference type="Rhea" id="RHEA-COMP:17340"/>
        <dbReference type="ChEBI" id="CHEBI:33019"/>
        <dbReference type="ChEBI" id="CHEBI:61560"/>
        <dbReference type="ChEBI" id="CHEBI:173112"/>
        <dbReference type="EC" id="2.7.7.7"/>
    </reaction>
</comment>
<dbReference type="Proteomes" id="UP000664771">
    <property type="component" value="Unassembled WGS sequence"/>
</dbReference>
<comment type="function">
    <text evidence="4">Poorly processive, error-prone DNA polymerase involved in untargeted mutagenesis. Copies undamaged DNA at stalled replication forks, which arise in vivo from mismatched or misaligned primer ends. These misaligned primers can be extended by PolIV. Exhibits no 3'-5' exonuclease (proofreading) activity. May be involved in translesional synthesis, in conjunction with the beta clamp from PolIII.</text>
</comment>
<comment type="caution">
    <text evidence="9">The sequence shown here is derived from an EMBL/GenBank/DDBJ whole genome shotgun (WGS) entry which is preliminary data.</text>
</comment>
<comment type="subunit">
    <text evidence="1">Monomer.</text>
</comment>
<evidence type="ECO:0000256" key="1">
    <source>
        <dbReference type="ARBA" id="ARBA00011245"/>
    </source>
</evidence>
<dbReference type="Pfam" id="PF11799">
    <property type="entry name" value="IMS_C"/>
    <property type="match status" value="1"/>
</dbReference>
<evidence type="ECO:0000313" key="9">
    <source>
        <dbReference type="EMBL" id="MBO1358500.1"/>
    </source>
</evidence>
<evidence type="ECO:0000256" key="4">
    <source>
        <dbReference type="ARBA" id="ARBA00025589"/>
    </source>
</evidence>
<dbReference type="SUPFAM" id="SSF56672">
    <property type="entry name" value="DNA/RNA polymerases"/>
    <property type="match status" value="1"/>
</dbReference>
<evidence type="ECO:0000313" key="10">
    <source>
        <dbReference type="Proteomes" id="UP000664771"/>
    </source>
</evidence>
<evidence type="ECO:0000259" key="6">
    <source>
        <dbReference type="Pfam" id="PF00817"/>
    </source>
</evidence>
<evidence type="ECO:0000256" key="2">
    <source>
        <dbReference type="ARBA" id="ARBA00012417"/>
    </source>
</evidence>
<organism evidence="9 10">
    <name type="scientific">Acetobacter sacchari</name>
    <dbReference type="NCBI Taxonomy" id="2661687"/>
    <lineage>
        <taxon>Bacteria</taxon>
        <taxon>Pseudomonadati</taxon>
        <taxon>Pseudomonadota</taxon>
        <taxon>Alphaproteobacteria</taxon>
        <taxon>Acetobacterales</taxon>
        <taxon>Acetobacteraceae</taxon>
        <taxon>Acetobacter</taxon>
    </lineage>
</organism>
<dbReference type="PANTHER" id="PTHR35369">
    <property type="entry name" value="BLR3025 PROTEIN-RELATED"/>
    <property type="match status" value="1"/>
</dbReference>
<dbReference type="InterPro" id="IPR045443">
    <property type="entry name" value="DUF6504"/>
</dbReference>
<evidence type="ECO:0000259" key="7">
    <source>
        <dbReference type="Pfam" id="PF11799"/>
    </source>
</evidence>
<dbReference type="InterPro" id="IPR017961">
    <property type="entry name" value="DNA_pol_Y-fam_little_finger"/>
</dbReference>
<feature type="domain" description="UmuC" evidence="6">
    <location>
        <begin position="43"/>
        <end position="159"/>
    </location>
</feature>
<feature type="domain" description="DNA polymerase Y-family little finger" evidence="7">
    <location>
        <begin position="257"/>
        <end position="360"/>
    </location>
</feature>
<dbReference type="PANTHER" id="PTHR35369:SF2">
    <property type="entry name" value="BLR3025 PROTEIN"/>
    <property type="match status" value="1"/>
</dbReference>
<evidence type="ECO:0000256" key="5">
    <source>
        <dbReference type="ARBA" id="ARBA00049244"/>
    </source>
</evidence>
<keyword evidence="3" id="KW-0227">DNA damage</keyword>
<dbReference type="CDD" id="cd03468">
    <property type="entry name" value="PolY_like"/>
    <property type="match status" value="1"/>
</dbReference>
<feature type="domain" description="DUF6504" evidence="8">
    <location>
        <begin position="439"/>
        <end position="517"/>
    </location>
</feature>
<dbReference type="EMBL" id="JAFVMF010000001">
    <property type="protein sequence ID" value="MBO1358500.1"/>
    <property type="molecule type" value="Genomic_DNA"/>
</dbReference>
<name>A0ABS3LRH4_9PROT</name>
<accession>A0ABS3LRH4</accession>
<evidence type="ECO:0000256" key="3">
    <source>
        <dbReference type="ARBA" id="ARBA00022763"/>
    </source>
</evidence>